<evidence type="ECO:0000313" key="2">
    <source>
        <dbReference type="Proteomes" id="UP000299102"/>
    </source>
</evidence>
<dbReference type="Proteomes" id="UP000299102">
    <property type="component" value="Unassembled WGS sequence"/>
</dbReference>
<gene>
    <name evidence="1" type="ORF">EVAR_63066_1</name>
</gene>
<dbReference type="EMBL" id="BGZK01001619">
    <property type="protein sequence ID" value="GBP83401.1"/>
    <property type="molecule type" value="Genomic_DNA"/>
</dbReference>
<reference evidence="1 2" key="1">
    <citation type="journal article" date="2019" name="Commun. Biol.">
        <title>The bagworm genome reveals a unique fibroin gene that provides high tensile strength.</title>
        <authorList>
            <person name="Kono N."/>
            <person name="Nakamura H."/>
            <person name="Ohtoshi R."/>
            <person name="Tomita M."/>
            <person name="Numata K."/>
            <person name="Arakawa K."/>
        </authorList>
    </citation>
    <scope>NUCLEOTIDE SEQUENCE [LARGE SCALE GENOMIC DNA]</scope>
</reference>
<comment type="caution">
    <text evidence="1">The sequence shown here is derived from an EMBL/GenBank/DDBJ whole genome shotgun (WGS) entry which is preliminary data.</text>
</comment>
<organism evidence="1 2">
    <name type="scientific">Eumeta variegata</name>
    <name type="common">Bagworm moth</name>
    <name type="synonym">Eumeta japonica</name>
    <dbReference type="NCBI Taxonomy" id="151549"/>
    <lineage>
        <taxon>Eukaryota</taxon>
        <taxon>Metazoa</taxon>
        <taxon>Ecdysozoa</taxon>
        <taxon>Arthropoda</taxon>
        <taxon>Hexapoda</taxon>
        <taxon>Insecta</taxon>
        <taxon>Pterygota</taxon>
        <taxon>Neoptera</taxon>
        <taxon>Endopterygota</taxon>
        <taxon>Lepidoptera</taxon>
        <taxon>Glossata</taxon>
        <taxon>Ditrysia</taxon>
        <taxon>Tineoidea</taxon>
        <taxon>Psychidae</taxon>
        <taxon>Oiketicinae</taxon>
        <taxon>Eumeta</taxon>
    </lineage>
</organism>
<proteinExistence type="predicted"/>
<dbReference type="AlphaFoldDB" id="A0A4C1Z3P9"/>
<keyword evidence="2" id="KW-1185">Reference proteome</keyword>
<name>A0A4C1Z3P9_EUMVA</name>
<evidence type="ECO:0000313" key="1">
    <source>
        <dbReference type="EMBL" id="GBP83401.1"/>
    </source>
</evidence>
<protein>
    <submittedName>
        <fullName evidence="1">Uncharacterized protein</fullName>
    </submittedName>
</protein>
<accession>A0A4C1Z3P9</accession>
<sequence>MWRRKRARPQLSEARQLLGIQYLANQKIVFCPMKTVVADSANTAATGAGASHVPRTVVLISPPARHRSFGWRSAQPVDVFREAVQHAERVWRGGDGRVLSI</sequence>